<sequence>MDIKSNNVKSAVEKYWSCPTGRAQRAIKKLEELLDLRVICEPDWSLLGRTLKPSAYSMPADLAVQQATEHISCALEAMVSAKASNEFRVDIWYQTIREEAKLRKVRLCFAVGNL</sequence>
<reference evidence="1 2" key="1">
    <citation type="journal article" date="2014" name="Genome Biol. Evol.">
        <title>Comparative genomics and transcriptomics analyses reveal divergent lifestyle features of nematode endoparasitic fungus Hirsutella minnesotensis.</title>
        <authorList>
            <person name="Lai Y."/>
            <person name="Liu K."/>
            <person name="Zhang X."/>
            <person name="Zhang X."/>
            <person name="Li K."/>
            <person name="Wang N."/>
            <person name="Shu C."/>
            <person name="Wu Y."/>
            <person name="Wang C."/>
            <person name="Bushley K.E."/>
            <person name="Xiang M."/>
            <person name="Liu X."/>
        </authorList>
    </citation>
    <scope>NUCLEOTIDE SEQUENCE [LARGE SCALE GENOMIC DNA]</scope>
    <source>
        <strain evidence="1 2">3608</strain>
    </source>
</reference>
<evidence type="ECO:0000313" key="2">
    <source>
        <dbReference type="Proteomes" id="UP000054481"/>
    </source>
</evidence>
<dbReference type="EMBL" id="KQ030527">
    <property type="protein sequence ID" value="KJZ74317.1"/>
    <property type="molecule type" value="Genomic_DNA"/>
</dbReference>
<dbReference type="AlphaFoldDB" id="A0A0F7ZZJ2"/>
<organism evidence="1 2">
    <name type="scientific">Hirsutella minnesotensis 3608</name>
    <dbReference type="NCBI Taxonomy" id="1043627"/>
    <lineage>
        <taxon>Eukaryota</taxon>
        <taxon>Fungi</taxon>
        <taxon>Dikarya</taxon>
        <taxon>Ascomycota</taxon>
        <taxon>Pezizomycotina</taxon>
        <taxon>Sordariomycetes</taxon>
        <taxon>Hypocreomycetidae</taxon>
        <taxon>Hypocreales</taxon>
        <taxon>Ophiocordycipitaceae</taxon>
        <taxon>Hirsutella</taxon>
    </lineage>
</organism>
<protein>
    <submittedName>
        <fullName evidence="1">Uncharacterized protein</fullName>
    </submittedName>
</protein>
<name>A0A0F7ZZJ2_9HYPO</name>
<accession>A0A0F7ZZJ2</accession>
<proteinExistence type="predicted"/>
<dbReference type="Proteomes" id="UP000054481">
    <property type="component" value="Unassembled WGS sequence"/>
</dbReference>
<evidence type="ECO:0000313" key="1">
    <source>
        <dbReference type="EMBL" id="KJZ74317.1"/>
    </source>
</evidence>
<dbReference type="OrthoDB" id="4926491at2759"/>
<keyword evidence="2" id="KW-1185">Reference proteome</keyword>
<gene>
    <name evidence="1" type="ORF">HIM_06323</name>
</gene>